<dbReference type="Proteomes" id="UP000824159">
    <property type="component" value="Unassembled WGS sequence"/>
</dbReference>
<comment type="caution">
    <text evidence="2">The sequence shown here is derived from an EMBL/GenBank/DDBJ whole genome shotgun (WGS) entry which is preliminary data.</text>
</comment>
<dbReference type="Gene3D" id="2.30.110.10">
    <property type="entry name" value="Electron Transport, Fmn-binding Protein, Chain A"/>
    <property type="match status" value="1"/>
</dbReference>
<dbReference type="InterPro" id="IPR012349">
    <property type="entry name" value="Split_barrel_FMN-bd"/>
</dbReference>
<gene>
    <name evidence="2" type="ORF">IAD12_04530</name>
</gene>
<proteinExistence type="predicted"/>
<feature type="domain" description="Pyridoxamine 5'-phosphate oxidase N-terminal" evidence="1">
    <location>
        <begin position="5"/>
        <end position="94"/>
    </location>
</feature>
<evidence type="ECO:0000313" key="3">
    <source>
        <dbReference type="Proteomes" id="UP000824159"/>
    </source>
</evidence>
<dbReference type="SUPFAM" id="SSF50475">
    <property type="entry name" value="FMN-binding split barrel"/>
    <property type="match status" value="1"/>
</dbReference>
<organism evidence="2 3">
    <name type="scientific">Candidatus Allocopromorpha excrementavium</name>
    <dbReference type="NCBI Taxonomy" id="2840741"/>
    <lineage>
        <taxon>Bacteria</taxon>
        <taxon>Bacillati</taxon>
        <taxon>Bacillota</taxon>
        <taxon>Clostridia</taxon>
        <taxon>Eubacteriales</taxon>
        <taxon>Eubacteriaceae</taxon>
        <taxon>Eubacteriaceae incertae sedis</taxon>
        <taxon>Candidatus Allocopromorpha</taxon>
    </lineage>
</organism>
<protein>
    <submittedName>
        <fullName evidence="2">Pyridoxamine 5'-phosphate oxidase family protein</fullName>
    </submittedName>
</protein>
<dbReference type="AlphaFoldDB" id="A0A9D1KU51"/>
<accession>A0A9D1KU51</accession>
<dbReference type="EMBL" id="DVLX01000052">
    <property type="protein sequence ID" value="HIT99501.1"/>
    <property type="molecule type" value="Genomic_DNA"/>
</dbReference>
<dbReference type="Pfam" id="PF01243">
    <property type="entry name" value="PNPOx_N"/>
    <property type="match status" value="1"/>
</dbReference>
<evidence type="ECO:0000313" key="2">
    <source>
        <dbReference type="EMBL" id="HIT99501.1"/>
    </source>
</evidence>
<evidence type="ECO:0000259" key="1">
    <source>
        <dbReference type="Pfam" id="PF01243"/>
    </source>
</evidence>
<reference evidence="2" key="2">
    <citation type="journal article" date="2021" name="PeerJ">
        <title>Extensive microbial diversity within the chicken gut microbiome revealed by metagenomics and culture.</title>
        <authorList>
            <person name="Gilroy R."/>
            <person name="Ravi A."/>
            <person name="Getino M."/>
            <person name="Pursley I."/>
            <person name="Horton D.L."/>
            <person name="Alikhan N.F."/>
            <person name="Baker D."/>
            <person name="Gharbi K."/>
            <person name="Hall N."/>
            <person name="Watson M."/>
            <person name="Adriaenssens E.M."/>
            <person name="Foster-Nyarko E."/>
            <person name="Jarju S."/>
            <person name="Secka A."/>
            <person name="Antonio M."/>
            <person name="Oren A."/>
            <person name="Chaudhuri R.R."/>
            <person name="La Ragione R."/>
            <person name="Hildebrand F."/>
            <person name="Pallen M.J."/>
        </authorList>
    </citation>
    <scope>NUCLEOTIDE SEQUENCE</scope>
    <source>
        <strain evidence="2">CHK176-22527</strain>
    </source>
</reference>
<name>A0A9D1KU51_9FIRM</name>
<sequence length="134" mass="15469">MNELKKVEDYLKQVDYFSVATVDGDKPKCRPLAFHLFLNDRLYFGVGTFKDVYKQLVKNPNVEICACNGENFLRYYGEAEFEKDYTIANMVLSKAPAMQKIYNDKTGFKLGIFHLSNATAEFRTKTGISEKYTF</sequence>
<reference evidence="2" key="1">
    <citation type="submission" date="2020-10" db="EMBL/GenBank/DDBJ databases">
        <authorList>
            <person name="Gilroy R."/>
        </authorList>
    </citation>
    <scope>NUCLEOTIDE SEQUENCE</scope>
    <source>
        <strain evidence="2">CHK176-22527</strain>
    </source>
</reference>
<dbReference type="InterPro" id="IPR011576">
    <property type="entry name" value="Pyridox_Oxase_N"/>
</dbReference>